<protein>
    <submittedName>
        <fullName evidence="10">Glycoside hydrolase</fullName>
    </submittedName>
</protein>
<dbReference type="PANTHER" id="PTHR11177:SF317">
    <property type="entry name" value="CHITINASE 12-RELATED"/>
    <property type="match status" value="1"/>
</dbReference>
<dbReference type="GO" id="GO:0000272">
    <property type="term" value="P:polysaccharide catabolic process"/>
    <property type="evidence" value="ECO:0007669"/>
    <property type="project" value="UniProtKB-KW"/>
</dbReference>
<dbReference type="SMART" id="SM00636">
    <property type="entry name" value="Glyco_18"/>
    <property type="match status" value="1"/>
</dbReference>
<dbReference type="Gene3D" id="3.10.50.10">
    <property type="match status" value="1"/>
</dbReference>
<evidence type="ECO:0000256" key="8">
    <source>
        <dbReference type="RuleBase" id="RU004453"/>
    </source>
</evidence>
<evidence type="ECO:0000256" key="7">
    <source>
        <dbReference type="RuleBase" id="RU000489"/>
    </source>
</evidence>
<keyword evidence="11" id="KW-1185">Reference proteome</keyword>
<name>A0A1Y2EUF5_9FUNG</name>
<dbReference type="Pfam" id="PF00704">
    <property type="entry name" value="Glyco_hydro_18"/>
    <property type="match status" value="1"/>
</dbReference>
<comment type="catalytic activity">
    <reaction evidence="1">
        <text>Random endo-hydrolysis of N-acetyl-beta-D-glucosaminide (1-&gt;4)-beta-linkages in chitin and chitodextrins.</text>
        <dbReference type="EC" id="3.2.1.14"/>
    </reaction>
</comment>
<evidence type="ECO:0000313" key="11">
    <source>
        <dbReference type="Proteomes" id="UP000193920"/>
    </source>
</evidence>
<organism evidence="10 11">
    <name type="scientific">Neocallimastix californiae</name>
    <dbReference type="NCBI Taxonomy" id="1754190"/>
    <lineage>
        <taxon>Eukaryota</taxon>
        <taxon>Fungi</taxon>
        <taxon>Fungi incertae sedis</taxon>
        <taxon>Chytridiomycota</taxon>
        <taxon>Chytridiomycota incertae sedis</taxon>
        <taxon>Neocallimastigomycetes</taxon>
        <taxon>Neocallimastigales</taxon>
        <taxon>Neocallimastigaceae</taxon>
        <taxon>Neocallimastix</taxon>
    </lineage>
</organism>
<keyword evidence="6" id="KW-0624">Polysaccharide degradation</keyword>
<keyword evidence="3" id="KW-0146">Chitin degradation</keyword>
<accession>A0A1Y2EUF5</accession>
<evidence type="ECO:0000256" key="6">
    <source>
        <dbReference type="ARBA" id="ARBA00023326"/>
    </source>
</evidence>
<comment type="similarity">
    <text evidence="8">Belongs to the glycosyl hydrolase 18 family.</text>
</comment>
<comment type="caution">
    <text evidence="10">The sequence shown here is derived from an EMBL/GenBank/DDBJ whole genome shotgun (WGS) entry which is preliminary data.</text>
</comment>
<feature type="domain" description="GH18" evidence="9">
    <location>
        <begin position="1"/>
        <end position="301"/>
    </location>
</feature>
<dbReference type="Gene3D" id="3.20.20.80">
    <property type="entry name" value="Glycosidases"/>
    <property type="match status" value="1"/>
</dbReference>
<keyword evidence="4" id="KW-0119">Carbohydrate metabolism</keyword>
<keyword evidence="2 7" id="KW-0378">Hydrolase</keyword>
<dbReference type="EMBL" id="MCOG01000029">
    <property type="protein sequence ID" value="ORY74485.1"/>
    <property type="molecule type" value="Genomic_DNA"/>
</dbReference>
<reference evidence="10 11" key="1">
    <citation type="submission" date="2016-08" db="EMBL/GenBank/DDBJ databases">
        <title>A Parts List for Fungal Cellulosomes Revealed by Comparative Genomics.</title>
        <authorList>
            <consortium name="DOE Joint Genome Institute"/>
            <person name="Haitjema C.H."/>
            <person name="Gilmore S.P."/>
            <person name="Henske J.K."/>
            <person name="Solomon K.V."/>
            <person name="De Groot R."/>
            <person name="Kuo A."/>
            <person name="Mondo S.J."/>
            <person name="Salamov A.A."/>
            <person name="Labutti K."/>
            <person name="Zhao Z."/>
            <person name="Chiniquy J."/>
            <person name="Barry K."/>
            <person name="Brewer H.M."/>
            <person name="Purvine S.O."/>
            <person name="Wright A.T."/>
            <person name="Boxma B."/>
            <person name="Van Alen T."/>
            <person name="Hackstein J.H."/>
            <person name="Baker S.E."/>
            <person name="Grigoriev I.V."/>
            <person name="O'Malley M.A."/>
        </authorList>
    </citation>
    <scope>NUCLEOTIDE SEQUENCE [LARGE SCALE GENOMIC DNA]</scope>
    <source>
        <strain evidence="10 11">G1</strain>
    </source>
</reference>
<dbReference type="GO" id="GO:0006032">
    <property type="term" value="P:chitin catabolic process"/>
    <property type="evidence" value="ECO:0007669"/>
    <property type="project" value="UniProtKB-KW"/>
</dbReference>
<dbReference type="SUPFAM" id="SSF51445">
    <property type="entry name" value="(Trans)glycosidases"/>
    <property type="match status" value="1"/>
</dbReference>
<dbReference type="Proteomes" id="UP000193920">
    <property type="component" value="Unassembled WGS sequence"/>
</dbReference>
<dbReference type="GO" id="GO:0008061">
    <property type="term" value="F:chitin binding"/>
    <property type="evidence" value="ECO:0007669"/>
    <property type="project" value="InterPro"/>
</dbReference>
<evidence type="ECO:0000256" key="2">
    <source>
        <dbReference type="ARBA" id="ARBA00022801"/>
    </source>
</evidence>
<dbReference type="PANTHER" id="PTHR11177">
    <property type="entry name" value="CHITINASE"/>
    <property type="match status" value="1"/>
</dbReference>
<dbReference type="GO" id="GO:0008843">
    <property type="term" value="F:endochitinase activity"/>
    <property type="evidence" value="ECO:0007669"/>
    <property type="project" value="UniProtKB-EC"/>
</dbReference>
<dbReference type="PROSITE" id="PS01095">
    <property type="entry name" value="GH18_1"/>
    <property type="match status" value="1"/>
</dbReference>
<dbReference type="AlphaFoldDB" id="A0A1Y2EUF5"/>
<dbReference type="InterPro" id="IPR029070">
    <property type="entry name" value="Chitinase_insertion_sf"/>
</dbReference>
<evidence type="ECO:0000256" key="4">
    <source>
        <dbReference type="ARBA" id="ARBA00023277"/>
    </source>
</evidence>
<keyword evidence="5 7" id="KW-0326">Glycosidase</keyword>
<gene>
    <name evidence="10" type="ORF">LY90DRAFT_153594</name>
</gene>
<evidence type="ECO:0000313" key="10">
    <source>
        <dbReference type="EMBL" id="ORY74485.1"/>
    </source>
</evidence>
<dbReference type="InterPro" id="IPR050314">
    <property type="entry name" value="Glycosyl_Hydrlase_18"/>
</dbReference>
<evidence type="ECO:0000256" key="1">
    <source>
        <dbReference type="ARBA" id="ARBA00000822"/>
    </source>
</evidence>
<evidence type="ECO:0000259" key="9">
    <source>
        <dbReference type="PROSITE" id="PS51910"/>
    </source>
</evidence>
<evidence type="ECO:0000256" key="5">
    <source>
        <dbReference type="ARBA" id="ARBA00023295"/>
    </source>
</evidence>
<dbReference type="InterPro" id="IPR001579">
    <property type="entry name" value="Glyco_hydro_18_chit_AS"/>
</dbReference>
<dbReference type="PROSITE" id="PS51910">
    <property type="entry name" value="GH18_2"/>
    <property type="match status" value="1"/>
</dbReference>
<dbReference type="InterPro" id="IPR001223">
    <property type="entry name" value="Glyco_hydro18_cat"/>
</dbReference>
<dbReference type="OrthoDB" id="73875at2759"/>
<sequence length="301" mass="34461">MGSINYLNHDVKKKYPNLRTVITLGGAFISENFKYFLSNPETLDKAAKGIKKAMTDYGFDGVDIDWEMPENTTESGYLLDFVKKIREYIGNSKILSLSVHFVSSNYYGYIKRYEPYLSWFNIMSYYYNGYWNRYSGYNSPLNKPDKNLNDSSYGDKSVENFMKEGVPANKLVLGIPFFGQAWVVESGADNGYNQLGTTYVKGESGDIVNSGLWTYVALRREGILTGKKSTKSPWIRTWHTDVKSPTLFNPTNYTFISYDDVESMCERSIYAKNKKIGGVAVWEIGQDYQRELITSLIECYS</sequence>
<dbReference type="STRING" id="1754190.A0A1Y2EUF5"/>
<evidence type="ECO:0000256" key="3">
    <source>
        <dbReference type="ARBA" id="ARBA00023024"/>
    </source>
</evidence>
<proteinExistence type="inferred from homology"/>
<dbReference type="InterPro" id="IPR017853">
    <property type="entry name" value="GH"/>
</dbReference>
<dbReference type="InterPro" id="IPR011583">
    <property type="entry name" value="Chitinase_II/V-like_cat"/>
</dbReference>